<dbReference type="PANTHER" id="PTHR43384:SF11">
    <property type="entry name" value="SEPTUM SITE DETERMINING PROTEIN"/>
    <property type="match status" value="1"/>
</dbReference>
<dbReference type="STRING" id="1686286.GCA_900092335_00563"/>
<dbReference type="NCBIfam" id="TIGR03815">
    <property type="entry name" value="CpaE_hom_Actino"/>
    <property type="match status" value="1"/>
</dbReference>
<sequence>MNDFILIAVTDPVVGPEATHAAAATGLDVITCDDPRDIARHVPRARAVITDRTTASHVAACGRARDIFFVAADPGPIDFEAALRAHAAQAFLLPAESRDLLAALSTAGELLAPASVSGRCVAVVGATGGAGTSTFAAGLARTLEATVLIDGDPRAGGLDLVLGAEETPGVRWPELHLGPGQLDAADLLAALPVTADGIRLVSGTRSGVNDPFELSDETLTAVLESLQSHRVVLDGGAGPAAFFGAGWYDHVDHIVIVVPAEVRAAAAAAQITARCAAHGIPVSVVLRHRGWSSLATSDVEKIIHADIVAELPHLRRLARDMELGGLPLELPRPLRQACERVIEDLGWVEEPWDERGVA</sequence>
<comment type="caution">
    <text evidence="2">The sequence shown here is derived from an EMBL/GenBank/DDBJ whole genome shotgun (WGS) entry which is preliminary data.</text>
</comment>
<dbReference type="EMBL" id="VHIR01000002">
    <property type="protein sequence ID" value="TQE44291.1"/>
    <property type="molecule type" value="Genomic_DNA"/>
</dbReference>
<dbReference type="InterPro" id="IPR050625">
    <property type="entry name" value="ParA/MinD_ATPase"/>
</dbReference>
<dbReference type="GO" id="GO:0016887">
    <property type="term" value="F:ATP hydrolysis activity"/>
    <property type="evidence" value="ECO:0007669"/>
    <property type="project" value="TreeGrafter"/>
</dbReference>
<dbReference type="GO" id="GO:0005524">
    <property type="term" value="F:ATP binding"/>
    <property type="evidence" value="ECO:0007669"/>
    <property type="project" value="TreeGrafter"/>
</dbReference>
<organism evidence="2 3">
    <name type="scientific">Corynebacterium phoceense</name>
    <dbReference type="NCBI Taxonomy" id="1686286"/>
    <lineage>
        <taxon>Bacteria</taxon>
        <taxon>Bacillati</taxon>
        <taxon>Actinomycetota</taxon>
        <taxon>Actinomycetes</taxon>
        <taxon>Mycobacteriales</taxon>
        <taxon>Corynebacteriaceae</taxon>
        <taxon>Corynebacterium</taxon>
    </lineage>
</organism>
<evidence type="ECO:0000313" key="3">
    <source>
        <dbReference type="Proteomes" id="UP000318080"/>
    </source>
</evidence>
<protein>
    <submittedName>
        <fullName evidence="2">Septum formation initiator</fullName>
    </submittedName>
</protein>
<evidence type="ECO:0000313" key="2">
    <source>
        <dbReference type="EMBL" id="TQE44291.1"/>
    </source>
</evidence>
<dbReference type="Gene3D" id="3.40.50.300">
    <property type="entry name" value="P-loop containing nucleotide triphosphate hydrolases"/>
    <property type="match status" value="1"/>
</dbReference>
<name>A0A540R974_9CORY</name>
<dbReference type="GO" id="GO:0005829">
    <property type="term" value="C:cytosol"/>
    <property type="evidence" value="ECO:0007669"/>
    <property type="project" value="TreeGrafter"/>
</dbReference>
<dbReference type="GO" id="GO:0051782">
    <property type="term" value="P:negative regulation of cell division"/>
    <property type="evidence" value="ECO:0007669"/>
    <property type="project" value="TreeGrafter"/>
</dbReference>
<dbReference type="InterPro" id="IPR059050">
    <property type="entry name" value="Rv3660c_N"/>
</dbReference>
<dbReference type="RefSeq" id="WP_141628495.1">
    <property type="nucleotide sequence ID" value="NZ_VHIR01000002.1"/>
</dbReference>
<proteinExistence type="predicted"/>
<dbReference type="InterPro" id="IPR022521">
    <property type="entry name" value="Rv3660c"/>
</dbReference>
<dbReference type="Proteomes" id="UP000318080">
    <property type="component" value="Unassembled WGS sequence"/>
</dbReference>
<dbReference type="SUPFAM" id="SSF52540">
    <property type="entry name" value="P-loop containing nucleoside triphosphate hydrolases"/>
    <property type="match status" value="1"/>
</dbReference>
<dbReference type="Pfam" id="PF26563">
    <property type="entry name" value="Rv3660c_N"/>
    <property type="match status" value="1"/>
</dbReference>
<reference evidence="2 3" key="1">
    <citation type="submission" date="2019-06" db="EMBL/GenBank/DDBJ databases">
        <title>Draft genome of C. phoceense Strain 272.</title>
        <authorList>
            <person name="Pacheco L.G.C."/>
            <person name="Barberis C.M."/>
            <person name="Almuzara M.N."/>
            <person name="Traglia G.M."/>
            <person name="Santos C.S."/>
            <person name="Rocha D.J.P.G."/>
            <person name="Aguiar E.R.G.R."/>
            <person name="Vay C.A."/>
        </authorList>
    </citation>
    <scope>NUCLEOTIDE SEQUENCE [LARGE SCALE GENOMIC DNA]</scope>
    <source>
        <strain evidence="2 3">272</strain>
    </source>
</reference>
<dbReference type="PANTHER" id="PTHR43384">
    <property type="entry name" value="SEPTUM SITE-DETERMINING PROTEIN MIND HOMOLOG, CHLOROPLASTIC-RELATED"/>
    <property type="match status" value="1"/>
</dbReference>
<keyword evidence="3" id="KW-1185">Reference proteome</keyword>
<dbReference type="InterPro" id="IPR027417">
    <property type="entry name" value="P-loop_NTPase"/>
</dbReference>
<gene>
    <name evidence="2" type="ORF">EJK80_01505</name>
</gene>
<dbReference type="AlphaFoldDB" id="A0A540R974"/>
<feature type="domain" description="Rv3660c-like CheY-like N-terminal" evidence="1">
    <location>
        <begin position="9"/>
        <end position="109"/>
    </location>
</feature>
<accession>A0A540R974</accession>
<dbReference type="GO" id="GO:0009898">
    <property type="term" value="C:cytoplasmic side of plasma membrane"/>
    <property type="evidence" value="ECO:0007669"/>
    <property type="project" value="TreeGrafter"/>
</dbReference>
<evidence type="ECO:0000259" key="1">
    <source>
        <dbReference type="Pfam" id="PF26563"/>
    </source>
</evidence>